<dbReference type="Pfam" id="PF00400">
    <property type="entry name" value="WD40"/>
    <property type="match status" value="2"/>
</dbReference>
<keyword evidence="1" id="KW-0853">WD repeat</keyword>
<keyword evidence="3" id="KW-1133">Transmembrane helix</keyword>
<accession>A0A251SHG5</accession>
<dbReference type="InterPro" id="IPR015943">
    <property type="entry name" value="WD40/YVTN_repeat-like_dom_sf"/>
</dbReference>
<gene>
    <name evidence="5" type="ORF">HannXRQ_Chr14g0443971</name>
    <name evidence="4" type="ORF">HanXRQr2_Chr14g0645601</name>
</gene>
<dbReference type="PROSITE" id="PS50082">
    <property type="entry name" value="WD_REPEATS_2"/>
    <property type="match status" value="1"/>
</dbReference>
<dbReference type="Proteomes" id="UP000215914">
    <property type="component" value="Chromosome 14"/>
</dbReference>
<evidence type="ECO:0000256" key="2">
    <source>
        <dbReference type="SAM" id="MobiDB-lite"/>
    </source>
</evidence>
<dbReference type="GO" id="GO:0035266">
    <property type="term" value="P:meristem growth"/>
    <property type="evidence" value="ECO:0007669"/>
    <property type="project" value="InterPro"/>
</dbReference>
<keyword evidence="6" id="KW-1185">Reference proteome</keyword>
<dbReference type="InParanoid" id="A0A251SHG5"/>
<reference evidence="4 6" key="1">
    <citation type="journal article" date="2017" name="Nature">
        <title>The sunflower genome provides insights into oil metabolism, flowering and Asterid evolution.</title>
        <authorList>
            <person name="Badouin H."/>
            <person name="Gouzy J."/>
            <person name="Grassa C.J."/>
            <person name="Murat F."/>
            <person name="Staton S.E."/>
            <person name="Cottret L."/>
            <person name="Lelandais-Briere C."/>
            <person name="Owens G.L."/>
            <person name="Carrere S."/>
            <person name="Mayjonade B."/>
            <person name="Legrand L."/>
            <person name="Gill N."/>
            <person name="Kane N.C."/>
            <person name="Bowers J.E."/>
            <person name="Hubner S."/>
            <person name="Bellec A."/>
            <person name="Berard A."/>
            <person name="Berges H."/>
            <person name="Blanchet N."/>
            <person name="Boniface M.C."/>
            <person name="Brunel D."/>
            <person name="Catrice O."/>
            <person name="Chaidir N."/>
            <person name="Claudel C."/>
            <person name="Donnadieu C."/>
            <person name="Faraut T."/>
            <person name="Fievet G."/>
            <person name="Helmstetter N."/>
            <person name="King M."/>
            <person name="Knapp S.J."/>
            <person name="Lai Z."/>
            <person name="Le Paslier M.C."/>
            <person name="Lippi Y."/>
            <person name="Lorenzon L."/>
            <person name="Mandel J.R."/>
            <person name="Marage G."/>
            <person name="Marchand G."/>
            <person name="Marquand E."/>
            <person name="Bret-Mestries E."/>
            <person name="Morien E."/>
            <person name="Nambeesan S."/>
            <person name="Nguyen T."/>
            <person name="Pegot-Espagnet P."/>
            <person name="Pouilly N."/>
            <person name="Raftis F."/>
            <person name="Sallet E."/>
            <person name="Schiex T."/>
            <person name="Thomas J."/>
            <person name="Vandecasteele C."/>
            <person name="Vares D."/>
            <person name="Vear F."/>
            <person name="Vautrin S."/>
            <person name="Crespi M."/>
            <person name="Mangin B."/>
            <person name="Burke J.M."/>
            <person name="Salse J."/>
            <person name="Munos S."/>
            <person name="Vincourt P."/>
            <person name="Rieseberg L.H."/>
            <person name="Langlade N.B."/>
        </authorList>
    </citation>
    <scope>NUCLEOTIDE SEQUENCE [LARGE SCALE GENOMIC DNA]</scope>
    <source>
        <strain evidence="6">cv. SF193</strain>
        <tissue evidence="4">Leaves</tissue>
    </source>
</reference>
<dbReference type="EMBL" id="MNCJ02000329">
    <property type="protein sequence ID" value="KAF5769208.1"/>
    <property type="molecule type" value="Genomic_DNA"/>
</dbReference>
<dbReference type="SMART" id="SM00320">
    <property type="entry name" value="WD40"/>
    <property type="match status" value="2"/>
</dbReference>
<dbReference type="PANTHER" id="PTHR45086:SF1">
    <property type="entry name" value="WD REPEAT-CONTAINING PROTEIN PCN"/>
    <property type="match status" value="1"/>
</dbReference>
<dbReference type="STRING" id="4232.A0A251SHG5"/>
<evidence type="ECO:0000256" key="1">
    <source>
        <dbReference type="PROSITE-ProRule" id="PRU00221"/>
    </source>
</evidence>
<name>A0A251SHG5_HELAN</name>
<protein>
    <submittedName>
        <fullName evidence="5">Putative WD40/YVTN repeat-like-containing domain-containing protein</fullName>
    </submittedName>
    <submittedName>
        <fullName evidence="4">Transcription factor WD40-like family</fullName>
    </submittedName>
</protein>
<proteinExistence type="predicted"/>
<feature type="region of interest" description="Disordered" evidence="2">
    <location>
        <begin position="1"/>
        <end position="36"/>
    </location>
</feature>
<organism evidence="5 6">
    <name type="scientific">Helianthus annuus</name>
    <name type="common">Common sunflower</name>
    <dbReference type="NCBI Taxonomy" id="4232"/>
    <lineage>
        <taxon>Eukaryota</taxon>
        <taxon>Viridiplantae</taxon>
        <taxon>Streptophyta</taxon>
        <taxon>Embryophyta</taxon>
        <taxon>Tracheophyta</taxon>
        <taxon>Spermatophyta</taxon>
        <taxon>Magnoliopsida</taxon>
        <taxon>eudicotyledons</taxon>
        <taxon>Gunneridae</taxon>
        <taxon>Pentapetalae</taxon>
        <taxon>asterids</taxon>
        <taxon>campanulids</taxon>
        <taxon>Asterales</taxon>
        <taxon>Asteraceae</taxon>
        <taxon>Asteroideae</taxon>
        <taxon>Heliantheae alliance</taxon>
        <taxon>Heliantheae</taxon>
        <taxon>Helianthus</taxon>
    </lineage>
</organism>
<dbReference type="AlphaFoldDB" id="A0A251SHG5"/>
<dbReference type="InterPro" id="IPR044622">
    <property type="entry name" value="PCN"/>
</dbReference>
<dbReference type="InterPro" id="IPR036322">
    <property type="entry name" value="WD40_repeat_dom_sf"/>
</dbReference>
<feature type="repeat" description="WD" evidence="1">
    <location>
        <begin position="92"/>
        <end position="116"/>
    </location>
</feature>
<keyword evidence="3" id="KW-0472">Membrane</keyword>
<reference evidence="5" key="2">
    <citation type="submission" date="2017-02" db="EMBL/GenBank/DDBJ databases">
        <title>Sunflower complete genome.</title>
        <authorList>
            <person name="Langlade N."/>
            <person name="Munos S."/>
        </authorList>
    </citation>
    <scope>NUCLEOTIDE SEQUENCE [LARGE SCALE GENOMIC DNA]</scope>
    <source>
        <tissue evidence="5">Leaves</tissue>
    </source>
</reference>
<reference evidence="4" key="3">
    <citation type="submission" date="2020-06" db="EMBL/GenBank/DDBJ databases">
        <title>Helianthus annuus Genome sequencing and assembly Release 2.</title>
        <authorList>
            <person name="Gouzy J."/>
            <person name="Langlade N."/>
            <person name="Munos S."/>
        </authorList>
    </citation>
    <scope>NUCLEOTIDE SEQUENCE</scope>
    <source>
        <tissue evidence="4">Leaves</tissue>
    </source>
</reference>
<dbReference type="SUPFAM" id="SSF50978">
    <property type="entry name" value="WD40 repeat-like"/>
    <property type="match status" value="1"/>
</dbReference>
<feature type="transmembrane region" description="Helical" evidence="3">
    <location>
        <begin position="171"/>
        <end position="188"/>
    </location>
</feature>
<evidence type="ECO:0000313" key="4">
    <source>
        <dbReference type="EMBL" id="KAF5769208.1"/>
    </source>
</evidence>
<dbReference type="Gene3D" id="2.130.10.10">
    <property type="entry name" value="YVTN repeat-like/Quinoprotein amine dehydrogenase"/>
    <property type="match status" value="2"/>
</dbReference>
<dbReference type="InterPro" id="IPR001680">
    <property type="entry name" value="WD40_rpt"/>
</dbReference>
<keyword evidence="3" id="KW-0812">Transmembrane</keyword>
<dbReference type="OMA" id="QICGVFI"/>
<dbReference type="EMBL" id="CM007903">
    <property type="protein sequence ID" value="OTF98286.1"/>
    <property type="molecule type" value="Genomic_DNA"/>
</dbReference>
<evidence type="ECO:0000313" key="6">
    <source>
        <dbReference type="Proteomes" id="UP000215914"/>
    </source>
</evidence>
<dbReference type="GO" id="GO:0010073">
    <property type="term" value="P:meristem maintenance"/>
    <property type="evidence" value="ECO:0007669"/>
    <property type="project" value="InterPro"/>
</dbReference>
<evidence type="ECO:0000313" key="5">
    <source>
        <dbReference type="EMBL" id="OTF98286.1"/>
    </source>
</evidence>
<feature type="compositionally biased region" description="Polar residues" evidence="2">
    <location>
        <begin position="1"/>
        <end position="10"/>
    </location>
</feature>
<sequence length="189" mass="20393">MAAQPSSRKQLNPKPDLASIENGHTTDKTIANGDVTSESEIEADSLELHEEPIIENASIALACDDGCVRIYNTSSSDGFTYHKSLPRVGGRVLSVTWSTDAKRIYSGSSDGFIRCWCGTLVSADSSGSVQFWDSSHGTLLQAHSCHKGDVNALAASPSHTRVFSAGSDGQVLNFFCFQICGVFIYYFLE</sequence>
<evidence type="ECO:0000256" key="3">
    <source>
        <dbReference type="SAM" id="Phobius"/>
    </source>
</evidence>
<dbReference type="PANTHER" id="PTHR45086">
    <property type="entry name" value="WD REPEAT-CONTAINING PROTEIN PCN"/>
    <property type="match status" value="1"/>
</dbReference>
<dbReference type="Gramene" id="mRNA:HanXRQr2_Chr14g0645601">
    <property type="protein sequence ID" value="mRNA:HanXRQr2_Chr14g0645601"/>
    <property type="gene ID" value="HanXRQr2_Chr14g0645601"/>
</dbReference>